<reference evidence="3 4" key="1">
    <citation type="submission" date="2019-07" db="EMBL/GenBank/DDBJ databases">
        <title>Full genome sequence of Humibacter sp. WJ7-1.</title>
        <authorList>
            <person name="Im W.-T."/>
        </authorList>
    </citation>
    <scope>NUCLEOTIDE SEQUENCE [LARGE SCALE GENOMIC DNA]</scope>
    <source>
        <strain evidence="3 4">WJ7-1</strain>
    </source>
</reference>
<sequence>MIAIGMSTSCVYPHSVESAFATAAHLGFDGIEVMVSRDPGTQDAAALLALSARHRLPVLSVHAPVLFFTQLVWGLDPLHKLERAALLARDVGAPTVVVHPPFHWQRRYARSFTTAIRSIADRTGIELAVENMFPWNIGGRRRAVYSPGWDPLTIDCDAATLDFSHAALAGRDSLELALRLGERLRHVHLCDGSRSVYEGGVLDEHLVPGDGRQPVAGVLRLLVRRGWKGSVVAEVASHGRSRAERDERLARTLSFARETLAASSRRDDSQRSDRRVR</sequence>
<dbReference type="OrthoDB" id="3248123at2"/>
<dbReference type="Gene3D" id="3.20.20.150">
    <property type="entry name" value="Divalent-metal-dependent TIM barrel enzymes"/>
    <property type="match status" value="1"/>
</dbReference>
<dbReference type="GO" id="GO:0016853">
    <property type="term" value="F:isomerase activity"/>
    <property type="evidence" value="ECO:0007669"/>
    <property type="project" value="UniProtKB-KW"/>
</dbReference>
<evidence type="ECO:0000313" key="4">
    <source>
        <dbReference type="Proteomes" id="UP000320216"/>
    </source>
</evidence>
<dbReference type="InterPro" id="IPR013022">
    <property type="entry name" value="Xyl_isomerase-like_TIM-brl"/>
</dbReference>
<evidence type="ECO:0000256" key="1">
    <source>
        <dbReference type="ARBA" id="ARBA00023277"/>
    </source>
</evidence>
<dbReference type="PANTHER" id="PTHR12110">
    <property type="entry name" value="HYDROXYPYRUVATE ISOMERASE"/>
    <property type="match status" value="1"/>
</dbReference>
<keyword evidence="3" id="KW-0413">Isomerase</keyword>
<keyword evidence="4" id="KW-1185">Reference proteome</keyword>
<organism evidence="3 4">
    <name type="scientific">Humibacter ginsenosidimutans</name>
    <dbReference type="NCBI Taxonomy" id="2599293"/>
    <lineage>
        <taxon>Bacteria</taxon>
        <taxon>Bacillati</taxon>
        <taxon>Actinomycetota</taxon>
        <taxon>Actinomycetes</taxon>
        <taxon>Micrococcales</taxon>
        <taxon>Microbacteriaceae</taxon>
        <taxon>Humibacter</taxon>
    </lineage>
</organism>
<dbReference type="EMBL" id="CP042305">
    <property type="protein sequence ID" value="QDZ14227.1"/>
    <property type="molecule type" value="Genomic_DNA"/>
</dbReference>
<gene>
    <name evidence="3" type="ORF">FPZ11_05110</name>
</gene>
<dbReference type="RefSeq" id="WP_146318917.1">
    <property type="nucleotide sequence ID" value="NZ_CP042305.1"/>
</dbReference>
<dbReference type="Proteomes" id="UP000320216">
    <property type="component" value="Chromosome"/>
</dbReference>
<dbReference type="AlphaFoldDB" id="A0A5B8M0M4"/>
<dbReference type="InterPro" id="IPR050312">
    <property type="entry name" value="IolE/XylAMocC-like"/>
</dbReference>
<evidence type="ECO:0000313" key="3">
    <source>
        <dbReference type="EMBL" id="QDZ14227.1"/>
    </source>
</evidence>
<evidence type="ECO:0000259" key="2">
    <source>
        <dbReference type="Pfam" id="PF01261"/>
    </source>
</evidence>
<dbReference type="Pfam" id="PF01261">
    <property type="entry name" value="AP_endonuc_2"/>
    <property type="match status" value="1"/>
</dbReference>
<protein>
    <submittedName>
        <fullName evidence="3">Sugar phosphate isomerase/epimerase</fullName>
    </submittedName>
</protein>
<dbReference type="InterPro" id="IPR036237">
    <property type="entry name" value="Xyl_isomerase-like_sf"/>
</dbReference>
<dbReference type="KEGG" id="huw:FPZ11_05110"/>
<keyword evidence="1" id="KW-0119">Carbohydrate metabolism</keyword>
<name>A0A5B8M0M4_9MICO</name>
<dbReference type="SUPFAM" id="SSF51658">
    <property type="entry name" value="Xylose isomerase-like"/>
    <property type="match status" value="1"/>
</dbReference>
<accession>A0A5B8M0M4</accession>
<dbReference type="PANTHER" id="PTHR12110:SF47">
    <property type="match status" value="1"/>
</dbReference>
<proteinExistence type="predicted"/>
<feature type="domain" description="Xylose isomerase-like TIM barrel" evidence="2">
    <location>
        <begin position="20"/>
        <end position="257"/>
    </location>
</feature>